<dbReference type="InterPro" id="IPR008792">
    <property type="entry name" value="PQQD"/>
</dbReference>
<name>A0A0K2RXN6_9MICC</name>
<reference evidence="2" key="1">
    <citation type="submission" date="2015-08" db="EMBL/GenBank/DDBJ databases">
        <title>Complete genome sequence of Rothia mucilaginosa strain NUM-Rm6536.</title>
        <authorList>
            <person name="Nambu T."/>
        </authorList>
    </citation>
    <scope>NUCLEOTIDE SEQUENCE [LARGE SCALE GENOMIC DNA]</scope>
    <source>
        <strain evidence="2">NUM-Rm6536</strain>
    </source>
</reference>
<dbReference type="InterPro" id="IPR041881">
    <property type="entry name" value="PqqD_sf"/>
</dbReference>
<accession>A0A0K2RXN6</accession>
<evidence type="ECO:0000313" key="1">
    <source>
        <dbReference type="EMBL" id="BAS19626.1"/>
    </source>
</evidence>
<sequence>MSNPVDSRQTVYGIPENIAYVHSEEFAKYSPTATYLANLANGELSVLQDSASIIWSIFEDPMSLQDAIDLLCDMYEQPIETMGPQIEGFIPELLSKGLLEAR</sequence>
<dbReference type="EMBL" id="AP014938">
    <property type="protein sequence ID" value="BAS19626.1"/>
    <property type="molecule type" value="Genomic_DNA"/>
</dbReference>
<proteinExistence type="predicted"/>
<dbReference type="Pfam" id="PF05402">
    <property type="entry name" value="PqqD"/>
    <property type="match status" value="1"/>
</dbReference>
<dbReference type="PATRIC" id="fig|43675.28.peg.382"/>
<dbReference type="Gene3D" id="1.10.10.1150">
    <property type="entry name" value="Coenzyme PQQ synthesis protein D (PqqD)"/>
    <property type="match status" value="1"/>
</dbReference>
<dbReference type="Proteomes" id="UP000066203">
    <property type="component" value="Chromosome"/>
</dbReference>
<organism evidence="1">
    <name type="scientific">Rothia mucilaginosa</name>
    <dbReference type="NCBI Taxonomy" id="43675"/>
    <lineage>
        <taxon>Bacteria</taxon>
        <taxon>Bacillati</taxon>
        <taxon>Actinomycetota</taxon>
        <taxon>Actinomycetes</taxon>
        <taxon>Micrococcales</taxon>
        <taxon>Micrococcaceae</taxon>
        <taxon>Rothia</taxon>
    </lineage>
</organism>
<dbReference type="RefSeq" id="WP_060823813.1">
    <property type="nucleotide sequence ID" value="NZ_AP014938.1"/>
</dbReference>
<dbReference type="AlphaFoldDB" id="A0A0K2RXN6"/>
<evidence type="ECO:0000313" key="2">
    <source>
        <dbReference type="Proteomes" id="UP000066203"/>
    </source>
</evidence>
<protein>
    <recommendedName>
        <fullName evidence="3">PqqD family protein</fullName>
    </recommendedName>
</protein>
<evidence type="ECO:0008006" key="3">
    <source>
        <dbReference type="Google" id="ProtNLM"/>
    </source>
</evidence>
<gene>
    <name evidence="1" type="ORF">RM6536_0379</name>
</gene>